<dbReference type="InterPro" id="IPR014710">
    <property type="entry name" value="RmlC-like_jellyroll"/>
</dbReference>
<dbReference type="AlphaFoldDB" id="A0A8T2V7C6"/>
<dbReference type="Proteomes" id="UP000825935">
    <property type="component" value="Chromosome 2"/>
</dbReference>
<accession>A0A8T2V7C6</accession>
<evidence type="ECO:0000313" key="4">
    <source>
        <dbReference type="Proteomes" id="UP000825935"/>
    </source>
</evidence>
<reference evidence="3" key="1">
    <citation type="submission" date="2021-08" db="EMBL/GenBank/DDBJ databases">
        <title>WGS assembly of Ceratopteris richardii.</title>
        <authorList>
            <person name="Marchant D.B."/>
            <person name="Chen G."/>
            <person name="Jenkins J."/>
            <person name="Shu S."/>
            <person name="Leebens-Mack J."/>
            <person name="Grimwood J."/>
            <person name="Schmutz J."/>
            <person name="Soltis P."/>
            <person name="Soltis D."/>
            <person name="Chen Z.-H."/>
        </authorList>
    </citation>
    <scope>NUCLEOTIDE SEQUENCE</scope>
    <source>
        <strain evidence="3">Whitten #5841</strain>
        <tissue evidence="3">Leaf</tissue>
    </source>
</reference>
<proteinExistence type="predicted"/>
<dbReference type="InterPro" id="IPR018490">
    <property type="entry name" value="cNMP-bd_dom_sf"/>
</dbReference>
<feature type="domain" description="Cyclic nucleotide-binding" evidence="2">
    <location>
        <begin position="317"/>
        <end position="398"/>
    </location>
</feature>
<dbReference type="EMBL" id="CM035407">
    <property type="protein sequence ID" value="KAH7444411.1"/>
    <property type="molecule type" value="Genomic_DNA"/>
</dbReference>
<dbReference type="Pfam" id="PF00027">
    <property type="entry name" value="cNMP_binding"/>
    <property type="match status" value="1"/>
</dbReference>
<feature type="region of interest" description="Disordered" evidence="1">
    <location>
        <begin position="623"/>
        <end position="666"/>
    </location>
</feature>
<comment type="caution">
    <text evidence="3">The sequence shown here is derived from an EMBL/GenBank/DDBJ whole genome shotgun (WGS) entry which is preliminary data.</text>
</comment>
<dbReference type="SUPFAM" id="SSF51206">
    <property type="entry name" value="cAMP-binding domain-like"/>
    <property type="match status" value="1"/>
</dbReference>
<organism evidence="3 4">
    <name type="scientific">Ceratopteris richardii</name>
    <name type="common">Triangle waterfern</name>
    <dbReference type="NCBI Taxonomy" id="49495"/>
    <lineage>
        <taxon>Eukaryota</taxon>
        <taxon>Viridiplantae</taxon>
        <taxon>Streptophyta</taxon>
        <taxon>Embryophyta</taxon>
        <taxon>Tracheophyta</taxon>
        <taxon>Polypodiopsida</taxon>
        <taxon>Polypodiidae</taxon>
        <taxon>Polypodiales</taxon>
        <taxon>Pteridineae</taxon>
        <taxon>Pteridaceae</taxon>
        <taxon>Parkerioideae</taxon>
        <taxon>Ceratopteris</taxon>
    </lineage>
</organism>
<evidence type="ECO:0000313" key="3">
    <source>
        <dbReference type="EMBL" id="KAH7444411.1"/>
    </source>
</evidence>
<sequence length="681" mass="77981">MQRTTDVKLRILNYTKHEMHMRAVQAFDKLEEDEDLGPADWQHVMKYLTFLATSDRPSRAHGSHIRLPENYQSHLQDTRVRLLNGVQAAYWTMVEKGRVSQASALILMQSVDEALDAVMKNRTLSDWKGLDPHVRFPSYLRYLWLRNSRIIPRRFLNFLVAERVEFGCIISAAFLRAHRSARCQLREFIGESDIAEVVIKESEAQETAAKTFLEDVRLTFPEVLRVVKTKQVTQAILNELVDYIDGLEKTGLLEGKEINHLHGVVQADLKRLLRNPPSVKVPSMVETLRAHPFIVSQPLEIQEALINSAKEAMKFRNNFLCNEDYRAEGIWLVANGVVQWSNRASAARHFLLPTFSHGSTLGLYEVLTGKPYLCDMRADTVVHCFFIESSHILSALRRRPEVEETYWKESLLAILKILMPERFEGIPLHELRILVMENSIVRVYLKGEVLEFPPGEVGFLLEGFVKEEGKEKMLTAPYVLRNAGDTVESVSSENATYCVESRAHIAILDSAMFHPLLRRASTSQTSSAKLLASAPSFEHEGLMRWPYTRHPSQLSVNSLRRYSTRSLDPQSAYLGHSNRALQTTTKARGPCRSWIENNSTRVRKACHSSQCLTYIRKKNKTTSMLHRPRSEGAVLSQERLDNARTNSIERKNSSSSNDEYDEEEHIIRIDSPSRLFHYNLP</sequence>
<dbReference type="OMA" id="ARAHIED"/>
<dbReference type="Gene3D" id="2.60.120.10">
    <property type="entry name" value="Jelly Rolls"/>
    <property type="match status" value="1"/>
</dbReference>
<dbReference type="InterPro" id="IPR000595">
    <property type="entry name" value="cNMP-bd_dom"/>
</dbReference>
<keyword evidence="4" id="KW-1185">Reference proteome</keyword>
<evidence type="ECO:0000259" key="2">
    <source>
        <dbReference type="Pfam" id="PF00027"/>
    </source>
</evidence>
<dbReference type="SMR" id="A0A8T2V7C6"/>
<protein>
    <recommendedName>
        <fullName evidence="2">Cyclic nucleotide-binding domain-containing protein</fullName>
    </recommendedName>
</protein>
<dbReference type="OrthoDB" id="441412at2759"/>
<evidence type="ECO:0000256" key="1">
    <source>
        <dbReference type="SAM" id="MobiDB-lite"/>
    </source>
</evidence>
<gene>
    <name evidence="3" type="ORF">KP509_02G077100</name>
</gene>
<feature type="compositionally biased region" description="Basic and acidic residues" evidence="1">
    <location>
        <begin position="638"/>
        <end position="652"/>
    </location>
</feature>
<name>A0A8T2V7C6_CERRI</name>